<keyword evidence="8" id="KW-1185">Reference proteome</keyword>
<dbReference type="HAMAP" id="MF_00213">
    <property type="entry name" value="HypA_HybF"/>
    <property type="match status" value="1"/>
</dbReference>
<feature type="binding site" evidence="4">
    <location>
        <position position="93"/>
    </location>
    <ligand>
        <name>Zn(2+)</name>
        <dbReference type="ChEBI" id="CHEBI:29105"/>
    </ligand>
</feature>
<feature type="binding site" evidence="4">
    <location>
        <position position="77"/>
    </location>
    <ligand>
        <name>Zn(2+)</name>
        <dbReference type="ChEBI" id="CHEBI:29105"/>
    </ligand>
</feature>
<dbReference type="PIRSF" id="PIRSF004761">
    <property type="entry name" value="Hydrgn_mat_HypA"/>
    <property type="match status" value="1"/>
</dbReference>
<dbReference type="PANTHER" id="PTHR34535:SF3">
    <property type="entry name" value="HYDROGENASE MATURATION FACTOR HYPA"/>
    <property type="match status" value="1"/>
</dbReference>
<dbReference type="Gene3D" id="3.30.2320.80">
    <property type="match status" value="1"/>
</dbReference>
<keyword evidence="3 4" id="KW-0862">Zinc</keyword>
<evidence type="ECO:0000256" key="1">
    <source>
        <dbReference type="ARBA" id="ARBA00022596"/>
    </source>
</evidence>
<evidence type="ECO:0000256" key="4">
    <source>
        <dbReference type="HAMAP-Rule" id="MF_00213"/>
    </source>
</evidence>
<dbReference type="EMBL" id="CZBX01000008">
    <property type="protein sequence ID" value="CUQ88779.1"/>
    <property type="molecule type" value="Genomic_DNA"/>
</dbReference>
<accession>A0A174ZVD4</accession>
<dbReference type="AlphaFoldDB" id="A0A174ZVD4"/>
<dbReference type="GO" id="GO:0008270">
    <property type="term" value="F:zinc ion binding"/>
    <property type="evidence" value="ECO:0007669"/>
    <property type="project" value="UniProtKB-UniRule"/>
</dbReference>
<gene>
    <name evidence="4" type="primary">hypA</name>
    <name evidence="5" type="ORF">ERS852502_01830</name>
    <name evidence="6" type="ORF">RTSSTS7063_01481</name>
</gene>
<feature type="binding site" evidence="4">
    <location>
        <position position="74"/>
    </location>
    <ligand>
        <name>Zn(2+)</name>
        <dbReference type="ChEBI" id="CHEBI:29105"/>
    </ligand>
</feature>
<dbReference type="Pfam" id="PF01155">
    <property type="entry name" value="HypA"/>
    <property type="match status" value="1"/>
</dbReference>
<protein>
    <recommendedName>
        <fullName evidence="4">Hydrogenase maturation factor HypA</fullName>
    </recommendedName>
</protein>
<dbReference type="Proteomes" id="UP000363661">
    <property type="component" value="Unassembled WGS sequence"/>
</dbReference>
<dbReference type="GO" id="GO:0016151">
    <property type="term" value="F:nickel cation binding"/>
    <property type="evidence" value="ECO:0007669"/>
    <property type="project" value="UniProtKB-UniRule"/>
</dbReference>
<name>A0A174ZVD4_9FIRM</name>
<evidence type="ECO:0000256" key="2">
    <source>
        <dbReference type="ARBA" id="ARBA00022723"/>
    </source>
</evidence>
<keyword evidence="2 4" id="KW-0479">Metal-binding</keyword>
<feature type="binding site" evidence="4">
    <location>
        <position position="90"/>
    </location>
    <ligand>
        <name>Zn(2+)</name>
        <dbReference type="ChEBI" id="CHEBI:29105"/>
    </ligand>
</feature>
<dbReference type="GO" id="GO:0051604">
    <property type="term" value="P:protein maturation"/>
    <property type="evidence" value="ECO:0007669"/>
    <property type="project" value="InterPro"/>
</dbReference>
<dbReference type="PANTHER" id="PTHR34535">
    <property type="entry name" value="HYDROGENASE MATURATION FACTOR HYPA"/>
    <property type="match status" value="1"/>
</dbReference>
<proteinExistence type="inferred from homology"/>
<evidence type="ECO:0000313" key="6">
    <source>
        <dbReference type="EMBL" id="VUX08741.1"/>
    </source>
</evidence>
<feature type="binding site" evidence="4">
    <location>
        <position position="2"/>
    </location>
    <ligand>
        <name>Ni(2+)</name>
        <dbReference type="ChEBI" id="CHEBI:49786"/>
    </ligand>
</feature>
<evidence type="ECO:0000313" key="7">
    <source>
        <dbReference type="Proteomes" id="UP000078383"/>
    </source>
</evidence>
<evidence type="ECO:0000313" key="8">
    <source>
        <dbReference type="Proteomes" id="UP000363661"/>
    </source>
</evidence>
<comment type="similarity">
    <text evidence="4">Belongs to the HypA/HybF family.</text>
</comment>
<sequence>MHELGVVFYVVKDVKKVAEENHVEKVSAVTLEIGEVSGILHDYLTDCWNWAKKKEPLMEEAELKIEQIEAVTFCEECQKEYPTVEHGKICPYCGSENTYLLRGNEFLIKEIEVSD</sequence>
<dbReference type="EMBL" id="CABHNA010000054">
    <property type="protein sequence ID" value="VUX08741.1"/>
    <property type="molecule type" value="Genomic_DNA"/>
</dbReference>
<evidence type="ECO:0000256" key="3">
    <source>
        <dbReference type="ARBA" id="ARBA00022833"/>
    </source>
</evidence>
<evidence type="ECO:0000313" key="5">
    <source>
        <dbReference type="EMBL" id="CUQ88779.1"/>
    </source>
</evidence>
<dbReference type="OrthoDB" id="9800361at2"/>
<dbReference type="InterPro" id="IPR000688">
    <property type="entry name" value="HypA/HybF"/>
</dbReference>
<reference evidence="6 8" key="2">
    <citation type="submission" date="2019-07" db="EMBL/GenBank/DDBJ databases">
        <authorList>
            <person name="Hibberd C M."/>
            <person name="Gehrig L. J."/>
            <person name="Chang H.-W."/>
            <person name="Venkatesh S."/>
        </authorList>
    </citation>
    <scope>NUCLEOTIDE SEQUENCE [LARGE SCALE GENOMIC DNA]</scope>
    <source>
        <strain evidence="6">Ruminococcus_torques_SSTS_Bg7063</strain>
    </source>
</reference>
<dbReference type="RefSeq" id="WP_015528022.1">
    <property type="nucleotide sequence ID" value="NZ_CABHNA010000054.1"/>
</dbReference>
<comment type="function">
    <text evidence="4">Involved in the maturation of [NiFe] hydrogenases. Required for nickel insertion into the metal center of the hydrogenase.</text>
</comment>
<keyword evidence="1 4" id="KW-0533">Nickel</keyword>
<dbReference type="Proteomes" id="UP000078383">
    <property type="component" value="Unassembled WGS sequence"/>
</dbReference>
<reference evidence="5 7" key="1">
    <citation type="submission" date="2015-09" db="EMBL/GenBank/DDBJ databases">
        <authorList>
            <consortium name="Pathogen Informatics"/>
        </authorList>
    </citation>
    <scope>NUCLEOTIDE SEQUENCE [LARGE SCALE GENOMIC DNA]</scope>
    <source>
        <strain evidence="5 7">2789STDY5834889</strain>
    </source>
</reference>
<organism evidence="5 7">
    <name type="scientific">[Ruminococcus] torques</name>
    <dbReference type="NCBI Taxonomy" id="33039"/>
    <lineage>
        <taxon>Bacteria</taxon>
        <taxon>Bacillati</taxon>
        <taxon>Bacillota</taxon>
        <taxon>Clostridia</taxon>
        <taxon>Lachnospirales</taxon>
        <taxon>Lachnospiraceae</taxon>
        <taxon>Mediterraneibacter</taxon>
    </lineage>
</organism>